<keyword evidence="3" id="KW-1185">Reference proteome</keyword>
<reference evidence="2" key="2">
    <citation type="submission" date="2019-01" db="UniProtKB">
        <authorList>
            <consortium name="EnsemblPlants"/>
        </authorList>
    </citation>
    <scope>IDENTIFICATION</scope>
    <source>
        <strain evidence="2">cv. Heinz 1706</strain>
    </source>
</reference>
<dbReference type="Proteomes" id="UP000004994">
    <property type="component" value="Chromosome 7"/>
</dbReference>
<dbReference type="AlphaFoldDB" id="A0A3Q7HDQ7"/>
<name>A0A3Q7HDQ7_SOLLC</name>
<accession>A0A3Q7HDQ7</accession>
<dbReference type="InParanoid" id="A0A3Q7HDQ7"/>
<dbReference type="Gramene" id="Solyc07g056130.1.1">
    <property type="protein sequence ID" value="Solyc07g056130.1.1.1"/>
    <property type="gene ID" value="Solyc07g056130.1"/>
</dbReference>
<organism evidence="2">
    <name type="scientific">Solanum lycopersicum</name>
    <name type="common">Tomato</name>
    <name type="synonym">Lycopersicon esculentum</name>
    <dbReference type="NCBI Taxonomy" id="4081"/>
    <lineage>
        <taxon>Eukaryota</taxon>
        <taxon>Viridiplantae</taxon>
        <taxon>Streptophyta</taxon>
        <taxon>Embryophyta</taxon>
        <taxon>Tracheophyta</taxon>
        <taxon>Spermatophyta</taxon>
        <taxon>Magnoliopsida</taxon>
        <taxon>eudicotyledons</taxon>
        <taxon>Gunneridae</taxon>
        <taxon>Pentapetalae</taxon>
        <taxon>asterids</taxon>
        <taxon>lamiids</taxon>
        <taxon>Solanales</taxon>
        <taxon>Solanaceae</taxon>
        <taxon>Solanoideae</taxon>
        <taxon>Solaneae</taxon>
        <taxon>Solanum</taxon>
        <taxon>Solanum subgen. Lycopersicon</taxon>
    </lineage>
</organism>
<sequence>MSLFQNWTICTDYFGVKLPSPPLPTKEKKNTNSTDTKGGSATDNVGVGEGNNGKNKAHTITPSFDGFCETTEQDKEKAEFKDTKTAKRLSTGAAIANVLAGGSSNSNNRRLAIVPAFDGLSPFEMFVSD</sequence>
<dbReference type="OMA" id="ICTDYFG"/>
<evidence type="ECO:0000313" key="3">
    <source>
        <dbReference type="Proteomes" id="UP000004994"/>
    </source>
</evidence>
<feature type="region of interest" description="Disordered" evidence="1">
    <location>
        <begin position="20"/>
        <end position="64"/>
    </location>
</feature>
<reference evidence="2" key="1">
    <citation type="journal article" date="2012" name="Nature">
        <title>The tomato genome sequence provides insights into fleshy fruit evolution.</title>
        <authorList>
            <consortium name="Tomato Genome Consortium"/>
        </authorList>
    </citation>
    <scope>NUCLEOTIDE SEQUENCE [LARGE SCALE GENOMIC DNA]</scope>
    <source>
        <strain evidence="2">cv. Heinz 1706</strain>
    </source>
</reference>
<dbReference type="EnsemblPlants" id="Solyc07g056130.1.1">
    <property type="protein sequence ID" value="Solyc07g056130.1.1.1"/>
    <property type="gene ID" value="Solyc07g056130.1"/>
</dbReference>
<feature type="compositionally biased region" description="Polar residues" evidence="1">
    <location>
        <begin position="31"/>
        <end position="43"/>
    </location>
</feature>
<proteinExistence type="predicted"/>
<evidence type="ECO:0000256" key="1">
    <source>
        <dbReference type="SAM" id="MobiDB-lite"/>
    </source>
</evidence>
<evidence type="ECO:0000313" key="2">
    <source>
        <dbReference type="EnsemblPlants" id="Solyc07g056130.1.1.1"/>
    </source>
</evidence>
<protein>
    <submittedName>
        <fullName evidence="2">Uncharacterized protein</fullName>
    </submittedName>
</protein>
<dbReference type="PaxDb" id="4081-Solyc07g056130.1.1"/>